<comment type="subcellular location">
    <subcellularLocation>
        <location evidence="11">Cell membrane</location>
        <topology evidence="11">Single-pass membrane protein</topology>
    </subcellularLocation>
</comment>
<evidence type="ECO:0000256" key="9">
    <source>
        <dbReference type="ARBA" id="ARBA00023065"/>
    </source>
</evidence>
<dbReference type="InterPro" id="IPR003820">
    <property type="entry name" value="KdpC"/>
</dbReference>
<comment type="function">
    <text evidence="11">Part of the high-affinity ATP-driven potassium transport (or Kdp) system, which catalyzes the hydrolysis of ATP coupled with the electrogenic transport of potassium into the cytoplasm. This subunit acts as a catalytic chaperone that increases the ATP-binding affinity of the ATP-hydrolyzing subunit KdpB by the formation of a transient KdpB/KdpC/ATP ternary complex.</text>
</comment>
<comment type="caution">
    <text evidence="12">The sequence shown here is derived from an EMBL/GenBank/DDBJ whole genome shotgun (WGS) entry which is preliminary data.</text>
</comment>
<comment type="similarity">
    <text evidence="11">Belongs to the KdpC family.</text>
</comment>
<proteinExistence type="inferred from homology"/>
<evidence type="ECO:0000256" key="8">
    <source>
        <dbReference type="ARBA" id="ARBA00022989"/>
    </source>
</evidence>
<dbReference type="EMBL" id="BBSI01000023">
    <property type="protein sequence ID" value="GAM80481.1"/>
    <property type="molecule type" value="Genomic_DNA"/>
</dbReference>
<keyword evidence="9 11" id="KW-0406">Ion transport</keyword>
<gene>
    <name evidence="11" type="primary">kdpC</name>
    <name evidence="12" type="ORF">JCM5805K_1593</name>
</gene>
<keyword evidence="10 11" id="KW-0472">Membrane</keyword>
<evidence type="ECO:0000256" key="5">
    <source>
        <dbReference type="ARBA" id="ARBA00022741"/>
    </source>
</evidence>
<evidence type="ECO:0000256" key="10">
    <source>
        <dbReference type="ARBA" id="ARBA00023136"/>
    </source>
</evidence>
<evidence type="ECO:0000256" key="7">
    <source>
        <dbReference type="ARBA" id="ARBA00022958"/>
    </source>
</evidence>
<dbReference type="GO" id="GO:0005886">
    <property type="term" value="C:plasma membrane"/>
    <property type="evidence" value="ECO:0007669"/>
    <property type="project" value="UniProtKB-SubCell"/>
</dbReference>
<dbReference type="Proteomes" id="UP000031847">
    <property type="component" value="Unassembled WGS sequence"/>
</dbReference>
<name>A0A0B8QPD4_LACLL</name>
<keyword evidence="1 11" id="KW-0813">Transport</keyword>
<evidence type="ECO:0000256" key="3">
    <source>
        <dbReference type="ARBA" id="ARBA00022538"/>
    </source>
</evidence>
<evidence type="ECO:0000313" key="13">
    <source>
        <dbReference type="Proteomes" id="UP000031847"/>
    </source>
</evidence>
<keyword evidence="6 11" id="KW-0067">ATP-binding</keyword>
<keyword evidence="8 11" id="KW-1133">Transmembrane helix</keyword>
<keyword evidence="5 11" id="KW-0547">Nucleotide-binding</keyword>
<keyword evidence="2 11" id="KW-1003">Cell membrane</keyword>
<protein>
    <recommendedName>
        <fullName evidence="11">Potassium-transporting ATPase KdpC subunit</fullName>
    </recommendedName>
    <alternativeName>
        <fullName evidence="11">ATP phosphohydrolase [potassium-transporting] C chain</fullName>
    </alternativeName>
    <alternativeName>
        <fullName evidence="11">Potassium-binding and translocating subunit C</fullName>
    </alternativeName>
    <alternativeName>
        <fullName evidence="11">Potassium-translocating ATPase C chain</fullName>
    </alternativeName>
</protein>
<keyword evidence="4 11" id="KW-0812">Transmembrane</keyword>
<reference evidence="12 13" key="1">
    <citation type="submission" date="2015-01" db="EMBL/GenBank/DDBJ databases">
        <title>Lactococcus lactis subsp.lactis JCM 5805 whole genome shotgun sequence.</title>
        <authorList>
            <person name="Fujii T."/>
            <person name="Tomita Y."/>
            <person name="Ikushima S."/>
            <person name="Fujiwara D."/>
        </authorList>
    </citation>
    <scope>NUCLEOTIDE SEQUENCE [LARGE SCALE GENOMIC DNA]</scope>
    <source>
        <strain evidence="12 13">JCM 5805</strain>
    </source>
</reference>
<dbReference type="PANTHER" id="PTHR30042:SF2">
    <property type="entry name" value="POTASSIUM-TRANSPORTING ATPASE KDPC SUBUNIT"/>
    <property type="match status" value="1"/>
</dbReference>
<sequence length="215" mass="23570">MLKGEVMRKIFKELKTPFLVTVVFTVICGLFYPLLITGLGQSIFPYQANGSLIVNKGKVTGSELIGQQFSDEGFMKGRPSAVNYNTYTAKEKSEGKYLGVASGSQNLSPSNPLLKERVESDLQNFLNNNPSIIKKDIPTDLLTSSGSGLDPSISQQSALIQIPQISKYTGISVDNLKKIIDKNTQNKTLGFLGEKTVNVLKVNLEIYNQLSEKSD</sequence>
<dbReference type="PIRSF" id="PIRSF001296">
    <property type="entry name" value="K_ATPase_KdpC"/>
    <property type="match status" value="1"/>
</dbReference>
<dbReference type="GO" id="GO:0005524">
    <property type="term" value="F:ATP binding"/>
    <property type="evidence" value="ECO:0007669"/>
    <property type="project" value="UniProtKB-UniRule"/>
</dbReference>
<keyword evidence="3 11" id="KW-0633">Potassium transport</keyword>
<evidence type="ECO:0000256" key="2">
    <source>
        <dbReference type="ARBA" id="ARBA00022475"/>
    </source>
</evidence>
<evidence type="ECO:0000256" key="6">
    <source>
        <dbReference type="ARBA" id="ARBA00022840"/>
    </source>
</evidence>
<comment type="subunit">
    <text evidence="11">The system is composed of three essential subunits: KdpA, KdpB and KdpC.</text>
</comment>
<dbReference type="PANTHER" id="PTHR30042">
    <property type="entry name" value="POTASSIUM-TRANSPORTING ATPASE C CHAIN"/>
    <property type="match status" value="1"/>
</dbReference>
<dbReference type="AlphaFoldDB" id="A0A0B8QPD4"/>
<dbReference type="Pfam" id="PF02669">
    <property type="entry name" value="KdpC"/>
    <property type="match status" value="1"/>
</dbReference>
<dbReference type="NCBIfam" id="NF001454">
    <property type="entry name" value="PRK00315.1"/>
    <property type="match status" value="1"/>
</dbReference>
<evidence type="ECO:0000313" key="12">
    <source>
        <dbReference type="EMBL" id="GAM80481.1"/>
    </source>
</evidence>
<dbReference type="HAMAP" id="MF_00276">
    <property type="entry name" value="KdpC"/>
    <property type="match status" value="1"/>
</dbReference>
<feature type="transmembrane region" description="Helical" evidence="11">
    <location>
        <begin position="16"/>
        <end position="35"/>
    </location>
</feature>
<keyword evidence="7 11" id="KW-0630">Potassium</keyword>
<accession>A0A0B8QPD4</accession>
<evidence type="ECO:0000256" key="1">
    <source>
        <dbReference type="ARBA" id="ARBA00022448"/>
    </source>
</evidence>
<dbReference type="GO" id="GO:0008556">
    <property type="term" value="F:P-type potassium transmembrane transporter activity"/>
    <property type="evidence" value="ECO:0007669"/>
    <property type="project" value="InterPro"/>
</dbReference>
<evidence type="ECO:0000256" key="11">
    <source>
        <dbReference type="HAMAP-Rule" id="MF_00276"/>
    </source>
</evidence>
<organism evidence="12 13">
    <name type="scientific">Lactococcus lactis subsp. lactis</name>
    <name type="common">Streptococcus lactis</name>
    <dbReference type="NCBI Taxonomy" id="1360"/>
    <lineage>
        <taxon>Bacteria</taxon>
        <taxon>Bacillati</taxon>
        <taxon>Bacillota</taxon>
        <taxon>Bacilli</taxon>
        <taxon>Lactobacillales</taxon>
        <taxon>Streptococcaceae</taxon>
        <taxon>Lactococcus</taxon>
    </lineage>
</organism>
<evidence type="ECO:0000256" key="4">
    <source>
        <dbReference type="ARBA" id="ARBA00022692"/>
    </source>
</evidence>
<dbReference type="NCBIfam" id="TIGR00681">
    <property type="entry name" value="kdpC"/>
    <property type="match status" value="1"/>
</dbReference>